<accession>A0A501P9X7</accession>
<dbReference type="InterPro" id="IPR005119">
    <property type="entry name" value="LysR_subst-bd"/>
</dbReference>
<dbReference type="Pfam" id="PF03466">
    <property type="entry name" value="LysR_substrate"/>
    <property type="match status" value="1"/>
</dbReference>
<proteinExistence type="inferred from homology"/>
<evidence type="ECO:0000256" key="3">
    <source>
        <dbReference type="ARBA" id="ARBA00023125"/>
    </source>
</evidence>
<dbReference type="PROSITE" id="PS50931">
    <property type="entry name" value="HTH_LYSR"/>
    <property type="match status" value="1"/>
</dbReference>
<feature type="domain" description="HTH lysR-type" evidence="5">
    <location>
        <begin position="6"/>
        <end position="63"/>
    </location>
</feature>
<dbReference type="OrthoDB" id="7506954at2"/>
<dbReference type="AlphaFoldDB" id="A0A501P9X7"/>
<evidence type="ECO:0000256" key="2">
    <source>
        <dbReference type="ARBA" id="ARBA00023015"/>
    </source>
</evidence>
<evidence type="ECO:0000256" key="1">
    <source>
        <dbReference type="ARBA" id="ARBA00009437"/>
    </source>
</evidence>
<protein>
    <submittedName>
        <fullName evidence="6">LysR family transcriptional regulator</fullName>
    </submittedName>
</protein>
<name>A0A501P9X7_9PROT</name>
<dbReference type="PANTHER" id="PTHR30126">
    <property type="entry name" value="HTH-TYPE TRANSCRIPTIONAL REGULATOR"/>
    <property type="match status" value="1"/>
</dbReference>
<dbReference type="SUPFAM" id="SSF53850">
    <property type="entry name" value="Periplasmic binding protein-like II"/>
    <property type="match status" value="1"/>
</dbReference>
<sequence length="298" mass="33851">MRIQDIDLKLLRIFQSVARHRGFSAAQEELGATQSAISMNMVKLEERLGMRLCERGVKGFRLTNYGKEVLALTEKLFASMDDFRIETSRLKGQIAGSLRIGIVDNISFDKNFKLPQAIRKLNELYPDLTVDIMVGASHELEERIMDGRIRAAIGTDEKKIPQFVYRNIFVEYFELYCSQHHPLFDIDDADITDQMLLSAEYASFSTYPPLDLSIGLSPAISSPYIEALANLALSGKYIAYLPSSYAENWGRNRKLRSIRPSDLRIGADIRLTYRRSAKLAPELEAFIKILINQSELSD</sequence>
<dbReference type="PANTHER" id="PTHR30126:SF98">
    <property type="entry name" value="HTH-TYPE TRANSCRIPTIONAL ACTIVATOR BAUR"/>
    <property type="match status" value="1"/>
</dbReference>
<evidence type="ECO:0000313" key="7">
    <source>
        <dbReference type="Proteomes" id="UP000319148"/>
    </source>
</evidence>
<comment type="similarity">
    <text evidence="1">Belongs to the LysR transcriptional regulatory family.</text>
</comment>
<gene>
    <name evidence="6" type="ORF">FIV46_17995</name>
</gene>
<dbReference type="Gene3D" id="1.10.10.10">
    <property type="entry name" value="Winged helix-like DNA-binding domain superfamily/Winged helix DNA-binding domain"/>
    <property type="match status" value="1"/>
</dbReference>
<dbReference type="InterPro" id="IPR036388">
    <property type="entry name" value="WH-like_DNA-bd_sf"/>
</dbReference>
<dbReference type="EMBL" id="VFIY01000019">
    <property type="protein sequence ID" value="TPD56862.1"/>
    <property type="molecule type" value="Genomic_DNA"/>
</dbReference>
<dbReference type="PRINTS" id="PR00039">
    <property type="entry name" value="HTHLYSR"/>
</dbReference>
<dbReference type="Pfam" id="PF00126">
    <property type="entry name" value="HTH_1"/>
    <property type="match status" value="1"/>
</dbReference>
<keyword evidence="3" id="KW-0238">DNA-binding</keyword>
<dbReference type="RefSeq" id="WP_139942333.1">
    <property type="nucleotide sequence ID" value="NZ_JBHSYP010000003.1"/>
</dbReference>
<dbReference type="Proteomes" id="UP000319148">
    <property type="component" value="Unassembled WGS sequence"/>
</dbReference>
<evidence type="ECO:0000313" key="6">
    <source>
        <dbReference type="EMBL" id="TPD56862.1"/>
    </source>
</evidence>
<evidence type="ECO:0000259" key="5">
    <source>
        <dbReference type="PROSITE" id="PS50931"/>
    </source>
</evidence>
<evidence type="ECO:0000256" key="4">
    <source>
        <dbReference type="ARBA" id="ARBA00023163"/>
    </source>
</evidence>
<keyword evidence="4" id="KW-0804">Transcription</keyword>
<dbReference type="Gene3D" id="3.40.190.290">
    <property type="match status" value="1"/>
</dbReference>
<dbReference type="SUPFAM" id="SSF46785">
    <property type="entry name" value="Winged helix' DNA-binding domain"/>
    <property type="match status" value="1"/>
</dbReference>
<keyword evidence="7" id="KW-1185">Reference proteome</keyword>
<dbReference type="CDD" id="cd05466">
    <property type="entry name" value="PBP2_LTTR_substrate"/>
    <property type="match status" value="1"/>
</dbReference>
<dbReference type="InterPro" id="IPR000847">
    <property type="entry name" value="LysR_HTH_N"/>
</dbReference>
<dbReference type="InterPro" id="IPR036390">
    <property type="entry name" value="WH_DNA-bd_sf"/>
</dbReference>
<reference evidence="7" key="1">
    <citation type="submission" date="2019-06" db="EMBL/GenBank/DDBJ databases">
        <title>The complete genome of Emcibacter congregatus ZYLT.</title>
        <authorList>
            <person name="Zhao Z."/>
        </authorList>
    </citation>
    <scope>NUCLEOTIDE SEQUENCE [LARGE SCALE GENOMIC DNA]</scope>
    <source>
        <strain evidence="7">MCCC 1A06723</strain>
    </source>
</reference>
<organism evidence="6 7">
    <name type="scientific">Emcibacter nanhaiensis</name>
    <dbReference type="NCBI Taxonomy" id="1505037"/>
    <lineage>
        <taxon>Bacteria</taxon>
        <taxon>Pseudomonadati</taxon>
        <taxon>Pseudomonadota</taxon>
        <taxon>Alphaproteobacteria</taxon>
        <taxon>Emcibacterales</taxon>
        <taxon>Emcibacteraceae</taxon>
        <taxon>Emcibacter</taxon>
    </lineage>
</organism>
<keyword evidence="2" id="KW-0805">Transcription regulation</keyword>
<dbReference type="GO" id="GO:0003700">
    <property type="term" value="F:DNA-binding transcription factor activity"/>
    <property type="evidence" value="ECO:0007669"/>
    <property type="project" value="InterPro"/>
</dbReference>
<dbReference type="GO" id="GO:0000976">
    <property type="term" value="F:transcription cis-regulatory region binding"/>
    <property type="evidence" value="ECO:0007669"/>
    <property type="project" value="TreeGrafter"/>
</dbReference>
<comment type="caution">
    <text evidence="6">The sequence shown here is derived from an EMBL/GenBank/DDBJ whole genome shotgun (WGS) entry which is preliminary data.</text>
</comment>